<accession>A0ABD0N4I9</accession>
<dbReference type="Proteomes" id="UP001529510">
    <property type="component" value="Unassembled WGS sequence"/>
</dbReference>
<evidence type="ECO:0000313" key="2">
    <source>
        <dbReference type="EMBL" id="KAL0157052.1"/>
    </source>
</evidence>
<evidence type="ECO:0000256" key="1">
    <source>
        <dbReference type="SAM" id="MobiDB-lite"/>
    </source>
</evidence>
<feature type="region of interest" description="Disordered" evidence="1">
    <location>
        <begin position="1"/>
        <end position="127"/>
    </location>
</feature>
<proteinExistence type="predicted"/>
<organism evidence="2 3">
    <name type="scientific">Cirrhinus mrigala</name>
    <name type="common">Mrigala</name>
    <dbReference type="NCBI Taxonomy" id="683832"/>
    <lineage>
        <taxon>Eukaryota</taxon>
        <taxon>Metazoa</taxon>
        <taxon>Chordata</taxon>
        <taxon>Craniata</taxon>
        <taxon>Vertebrata</taxon>
        <taxon>Euteleostomi</taxon>
        <taxon>Actinopterygii</taxon>
        <taxon>Neopterygii</taxon>
        <taxon>Teleostei</taxon>
        <taxon>Ostariophysi</taxon>
        <taxon>Cypriniformes</taxon>
        <taxon>Cyprinidae</taxon>
        <taxon>Labeoninae</taxon>
        <taxon>Labeonini</taxon>
        <taxon>Cirrhinus</taxon>
    </lineage>
</organism>
<feature type="compositionally biased region" description="Pro residues" evidence="1">
    <location>
        <begin position="11"/>
        <end position="23"/>
    </location>
</feature>
<protein>
    <submittedName>
        <fullName evidence="2">Uncharacterized protein</fullName>
    </submittedName>
</protein>
<gene>
    <name evidence="2" type="ORF">M9458_048298</name>
</gene>
<reference evidence="2 3" key="1">
    <citation type="submission" date="2024-05" db="EMBL/GenBank/DDBJ databases">
        <title>Genome sequencing and assembly of Indian major carp, Cirrhinus mrigala (Hamilton, 1822).</title>
        <authorList>
            <person name="Mohindra V."/>
            <person name="Chowdhury L.M."/>
            <person name="Lal K."/>
            <person name="Jena J.K."/>
        </authorList>
    </citation>
    <scope>NUCLEOTIDE SEQUENCE [LARGE SCALE GENOMIC DNA]</scope>
    <source>
        <strain evidence="2">CM1030</strain>
        <tissue evidence="2">Blood</tissue>
    </source>
</reference>
<keyword evidence="3" id="KW-1185">Reference proteome</keyword>
<feature type="non-terminal residue" evidence="2">
    <location>
        <position position="127"/>
    </location>
</feature>
<sequence length="127" mass="13322">PLEPLSILPPDQRPPEPPEPPPCADLDYRQAPETKPALPPPEPDYPPPPRPTEGPGYGADFSRPPPPPFGYADSYLGHMMGGGMPPHPPLAPEAAAGAGGGSMVFSGDKDHRFEYNHSPLPVGPGPP</sequence>
<name>A0ABD0N4I9_CIRMR</name>
<feature type="compositionally biased region" description="Pro residues" evidence="1">
    <location>
        <begin position="37"/>
        <end position="52"/>
    </location>
</feature>
<comment type="caution">
    <text evidence="2">The sequence shown here is derived from an EMBL/GenBank/DDBJ whole genome shotgun (WGS) entry which is preliminary data.</text>
</comment>
<dbReference type="AlphaFoldDB" id="A0ABD0N4I9"/>
<feature type="non-terminal residue" evidence="2">
    <location>
        <position position="1"/>
    </location>
</feature>
<dbReference type="EMBL" id="JAMKFB020000024">
    <property type="protein sequence ID" value="KAL0157052.1"/>
    <property type="molecule type" value="Genomic_DNA"/>
</dbReference>
<evidence type="ECO:0000313" key="3">
    <source>
        <dbReference type="Proteomes" id="UP001529510"/>
    </source>
</evidence>